<dbReference type="Pfam" id="PF01636">
    <property type="entry name" value="APH"/>
    <property type="match status" value="1"/>
</dbReference>
<dbReference type="EMBL" id="CP018221">
    <property type="protein sequence ID" value="API61238.1"/>
    <property type="molecule type" value="Genomic_DNA"/>
</dbReference>
<dbReference type="Proteomes" id="UP000182063">
    <property type="component" value="Chromosome"/>
</dbReference>
<feature type="domain" description="Aminoglycoside phosphotransferase" evidence="1">
    <location>
        <begin position="21"/>
        <end position="244"/>
    </location>
</feature>
<reference evidence="3" key="1">
    <citation type="submission" date="2016-11" db="EMBL/GenBank/DDBJ databases">
        <title>Complete Genome Sequence of alachlor-degrading Sphingomonas sp. strain JJ-A5.</title>
        <authorList>
            <person name="Lee H."/>
            <person name="Ka J.-O."/>
        </authorList>
    </citation>
    <scope>NUCLEOTIDE SEQUENCE [LARGE SCALE GENOMIC DNA]</scope>
    <source>
        <strain evidence="3">JJ-A5</strain>
    </source>
</reference>
<dbReference type="InterPro" id="IPR002575">
    <property type="entry name" value="Aminoglycoside_PTrfase"/>
</dbReference>
<protein>
    <submittedName>
        <fullName evidence="2">Aminoglycoside phosphotransferase</fullName>
    </submittedName>
</protein>
<dbReference type="SUPFAM" id="SSF56112">
    <property type="entry name" value="Protein kinase-like (PK-like)"/>
    <property type="match status" value="1"/>
</dbReference>
<dbReference type="OrthoDB" id="9809275at2"/>
<dbReference type="RefSeq" id="WP_072598866.1">
    <property type="nucleotide sequence ID" value="NZ_CP018221.1"/>
</dbReference>
<dbReference type="InterPro" id="IPR011009">
    <property type="entry name" value="Kinase-like_dom_sf"/>
</dbReference>
<dbReference type="Gene3D" id="3.90.1200.10">
    <property type="match status" value="1"/>
</dbReference>
<evidence type="ECO:0000313" key="2">
    <source>
        <dbReference type="EMBL" id="API61238.1"/>
    </source>
</evidence>
<evidence type="ECO:0000313" key="3">
    <source>
        <dbReference type="Proteomes" id="UP000182063"/>
    </source>
</evidence>
<evidence type="ECO:0000259" key="1">
    <source>
        <dbReference type="Pfam" id="PF01636"/>
    </source>
</evidence>
<dbReference type="Gene3D" id="3.30.200.20">
    <property type="entry name" value="Phosphorylase Kinase, domain 1"/>
    <property type="match status" value="1"/>
</dbReference>
<proteinExistence type="predicted"/>
<sequence>MIPPPAAPAFLARSGWADADILPLAGDASFRRYFRVVQGGRTAVLMDAPPEHEDSRPFLAIAAHLRGLGFSAPDVLAKDMDKGLILLEDFGDARVNPLLEREPGLERGIYERAIDLLAELHRSPPGNVPAYDAAVLHREAGLLTEWYAPALGVAVDAPAFATAWEQALGPVLEQTARRPVLVLRDYHADNLMWLPDRAGIRALGLLDFQDGLAGHPAYDLVSLLQDARRDVAPELEEAMIRRYVAAAGVADADAFRAAYEVLGAQRNTKILGIFTRLWKRDGKPGYLAFQPRVWGCLDRNLAHPALVPVRQWFDANLPASARAEAWREKA</sequence>
<dbReference type="AlphaFoldDB" id="A0A1L4A020"/>
<keyword evidence="3" id="KW-1185">Reference proteome</keyword>
<gene>
    <name evidence="2" type="ORF">BSL82_16845</name>
</gene>
<accession>A0A1L4A020</accession>
<dbReference type="GO" id="GO:0016740">
    <property type="term" value="F:transferase activity"/>
    <property type="evidence" value="ECO:0007669"/>
    <property type="project" value="UniProtKB-KW"/>
</dbReference>
<name>A0A1L4A020_9SPHN</name>
<organism evidence="2 3">
    <name type="scientific">Tardibacter chloracetimidivorans</name>
    <dbReference type="NCBI Taxonomy" id="1921510"/>
    <lineage>
        <taxon>Bacteria</taxon>
        <taxon>Pseudomonadati</taxon>
        <taxon>Pseudomonadota</taxon>
        <taxon>Alphaproteobacteria</taxon>
        <taxon>Sphingomonadales</taxon>
        <taxon>Sphingomonadaceae</taxon>
        <taxon>Tardibacter</taxon>
    </lineage>
</organism>
<dbReference type="KEGG" id="sphj:BSL82_16845"/>
<keyword evidence="2" id="KW-0808">Transferase</keyword>
<dbReference type="STRING" id="1921510.BSL82_16845"/>